<reference evidence="1" key="1">
    <citation type="submission" date="2020-08" db="EMBL/GenBank/DDBJ databases">
        <title>Multicomponent nature underlies the extraordinary mechanical properties of spider dragline silk.</title>
        <authorList>
            <person name="Kono N."/>
            <person name="Nakamura H."/>
            <person name="Mori M."/>
            <person name="Yoshida Y."/>
            <person name="Ohtoshi R."/>
            <person name="Malay A.D."/>
            <person name="Moran D.A.P."/>
            <person name="Tomita M."/>
            <person name="Numata K."/>
            <person name="Arakawa K."/>
        </authorList>
    </citation>
    <scope>NUCLEOTIDE SEQUENCE</scope>
</reference>
<keyword evidence="2" id="KW-1185">Reference proteome</keyword>
<organism evidence="1 2">
    <name type="scientific">Nephila pilipes</name>
    <name type="common">Giant wood spider</name>
    <name type="synonym">Nephila maculata</name>
    <dbReference type="NCBI Taxonomy" id="299642"/>
    <lineage>
        <taxon>Eukaryota</taxon>
        <taxon>Metazoa</taxon>
        <taxon>Ecdysozoa</taxon>
        <taxon>Arthropoda</taxon>
        <taxon>Chelicerata</taxon>
        <taxon>Arachnida</taxon>
        <taxon>Araneae</taxon>
        <taxon>Araneomorphae</taxon>
        <taxon>Entelegynae</taxon>
        <taxon>Araneoidea</taxon>
        <taxon>Nephilidae</taxon>
        <taxon>Nephila</taxon>
    </lineage>
</organism>
<proteinExistence type="predicted"/>
<evidence type="ECO:0000313" key="1">
    <source>
        <dbReference type="EMBL" id="GFS75671.1"/>
    </source>
</evidence>
<dbReference type="EMBL" id="BMAW01096645">
    <property type="protein sequence ID" value="GFS75671.1"/>
    <property type="molecule type" value="Genomic_DNA"/>
</dbReference>
<name>A0A8X6MSJ4_NEPPI</name>
<accession>A0A8X6MSJ4</accession>
<comment type="caution">
    <text evidence="1">The sequence shown here is derived from an EMBL/GenBank/DDBJ whole genome shotgun (WGS) entry which is preliminary data.</text>
</comment>
<protein>
    <submittedName>
        <fullName evidence="1">Uncharacterized protein</fullName>
    </submittedName>
</protein>
<evidence type="ECO:0000313" key="2">
    <source>
        <dbReference type="Proteomes" id="UP000887013"/>
    </source>
</evidence>
<sequence>MNTVKALKKGNKKNTGRYVLILGHQNALPPRGRCRVGLSLVRRPHLICIPGTGPATNVTAKSLKSRCARDPHSEPTPVVFETARSGHCDPSGENEVSKAGPIERDGALGHYATRKRESSFRNKKRKQRLLFVSLVPCNSTLALSREKKERRCCSNHLLHQFRGRARFKFLSAADRYMRNVALKTKNGMTA</sequence>
<dbReference type="AlphaFoldDB" id="A0A8X6MSJ4"/>
<gene>
    <name evidence="1" type="ORF">NPIL_489051</name>
</gene>
<dbReference type="Proteomes" id="UP000887013">
    <property type="component" value="Unassembled WGS sequence"/>
</dbReference>